<dbReference type="Pfam" id="PF01966">
    <property type="entry name" value="HD"/>
    <property type="match status" value="1"/>
</dbReference>
<dbReference type="CDD" id="cd00077">
    <property type="entry name" value="HDc"/>
    <property type="match status" value="1"/>
</dbReference>
<dbReference type="InterPro" id="IPR003607">
    <property type="entry name" value="HD/PDEase_dom"/>
</dbReference>
<protein>
    <submittedName>
        <fullName evidence="2">HD domain-containing protein</fullName>
    </submittedName>
</protein>
<proteinExistence type="predicted"/>
<organism evidence="2">
    <name type="scientific">Candidatus Syntropharchaeum butanivorans</name>
    <dbReference type="NCBI Taxonomy" id="1839936"/>
    <lineage>
        <taxon>Archaea</taxon>
        <taxon>Methanobacteriati</taxon>
        <taxon>Methanobacteriota</taxon>
        <taxon>Stenosarchaea group</taxon>
        <taxon>Methanomicrobia</taxon>
        <taxon>Methanosarcinales</taxon>
        <taxon>ANME-2 cluster</taxon>
        <taxon>Candidatus Syntropharchaeum</taxon>
    </lineage>
</organism>
<gene>
    <name evidence="2" type="ORF">ENG09_00045</name>
</gene>
<evidence type="ECO:0000259" key="1">
    <source>
        <dbReference type="PROSITE" id="PS51831"/>
    </source>
</evidence>
<evidence type="ECO:0000313" key="2">
    <source>
        <dbReference type="EMBL" id="HDM35630.1"/>
    </source>
</evidence>
<dbReference type="PROSITE" id="PS51831">
    <property type="entry name" value="HD"/>
    <property type="match status" value="1"/>
</dbReference>
<dbReference type="Gene3D" id="1.10.3210.10">
    <property type="entry name" value="Hypothetical protein af1432"/>
    <property type="match status" value="1"/>
</dbReference>
<dbReference type="SUPFAM" id="SSF109604">
    <property type="entry name" value="HD-domain/PDEase-like"/>
    <property type="match status" value="1"/>
</dbReference>
<dbReference type="AlphaFoldDB" id="A0A7C0WZZ4"/>
<comment type="caution">
    <text evidence="2">The sequence shown here is derived from an EMBL/GenBank/DDBJ whole genome shotgun (WGS) entry which is preliminary data.</text>
</comment>
<dbReference type="InterPro" id="IPR006674">
    <property type="entry name" value="HD_domain"/>
</dbReference>
<dbReference type="Proteomes" id="UP000885863">
    <property type="component" value="Unassembled WGS sequence"/>
</dbReference>
<dbReference type="SMART" id="SM00471">
    <property type="entry name" value="HDc"/>
    <property type="match status" value="1"/>
</dbReference>
<accession>A0A7C0WZZ4</accession>
<dbReference type="EMBL" id="DQZR01000003">
    <property type="protein sequence ID" value="HDM35630.1"/>
    <property type="molecule type" value="Genomic_DNA"/>
</dbReference>
<feature type="non-terminal residue" evidence="2">
    <location>
        <position position="257"/>
    </location>
</feature>
<reference evidence="2" key="1">
    <citation type="journal article" date="2020" name="mSystems">
        <title>Genome- and Community-Level Interaction Insights into Carbon Utilization and Element Cycling Functions of Hydrothermarchaeota in Hydrothermal Sediment.</title>
        <authorList>
            <person name="Zhou Z."/>
            <person name="Liu Y."/>
            <person name="Xu W."/>
            <person name="Pan J."/>
            <person name="Luo Z.H."/>
            <person name="Li M."/>
        </authorList>
    </citation>
    <scope>NUCLEOTIDE SEQUENCE [LARGE SCALE GENOMIC DNA]</scope>
    <source>
        <strain evidence="2">HyVt-185</strain>
    </source>
</reference>
<feature type="domain" description="HD" evidence="1">
    <location>
        <begin position="74"/>
        <end position="184"/>
    </location>
</feature>
<sequence>MMAEGVVNWFRKRREDTEDGEKIWETIKNNILGRQHEGRYHDLSSFAEILSEVLEECDDLKRIPSDTRLPICSLYHHLKSTAGIAVCLGIDRGYDESMLLKLRIAGLLHDIGKLRAPGKGLEHVREGERMIDELLSVIDWISKEDRRYIRRLAPRHHGASYYGDYRAERDEERLLSLADSISSASDRRYEVSFDDGVVKSKDKIFPHLLTIGGRKIVLGRCEERGVGEIEPFKFGQGWSMPFYDEIVDGGEIKGDYK</sequence>
<name>A0A7C0WZZ4_9EURY</name>